<protein>
    <recommendedName>
        <fullName evidence="3">DUF4219 domain-containing protein</fullName>
    </recommendedName>
</protein>
<dbReference type="OrthoDB" id="5378265at2759"/>
<dbReference type="Pfam" id="PF14223">
    <property type="entry name" value="Retrotran_gag_2"/>
    <property type="match status" value="1"/>
</dbReference>
<gene>
    <name evidence="1" type="ORF">CEURO_LOCUS6127</name>
</gene>
<accession>A0A9P0YU78</accession>
<dbReference type="Proteomes" id="UP001152484">
    <property type="component" value="Unassembled WGS sequence"/>
</dbReference>
<dbReference type="EMBL" id="CAMAPE010000010">
    <property type="protein sequence ID" value="CAH9076959.1"/>
    <property type="molecule type" value="Genomic_DNA"/>
</dbReference>
<evidence type="ECO:0000313" key="2">
    <source>
        <dbReference type="Proteomes" id="UP001152484"/>
    </source>
</evidence>
<keyword evidence="2" id="KW-1185">Reference proteome</keyword>
<name>A0A9P0YU78_CUSEU</name>
<reference evidence="1" key="1">
    <citation type="submission" date="2022-07" db="EMBL/GenBank/DDBJ databases">
        <authorList>
            <person name="Macas J."/>
            <person name="Novak P."/>
            <person name="Neumann P."/>
        </authorList>
    </citation>
    <scope>NUCLEOTIDE SEQUENCE</scope>
</reference>
<feature type="non-terminal residue" evidence="1">
    <location>
        <position position="213"/>
    </location>
</feature>
<evidence type="ECO:0008006" key="3">
    <source>
        <dbReference type="Google" id="ProtNLM"/>
    </source>
</evidence>
<organism evidence="1 2">
    <name type="scientific">Cuscuta europaea</name>
    <name type="common">European dodder</name>
    <dbReference type="NCBI Taxonomy" id="41803"/>
    <lineage>
        <taxon>Eukaryota</taxon>
        <taxon>Viridiplantae</taxon>
        <taxon>Streptophyta</taxon>
        <taxon>Embryophyta</taxon>
        <taxon>Tracheophyta</taxon>
        <taxon>Spermatophyta</taxon>
        <taxon>Magnoliopsida</taxon>
        <taxon>eudicotyledons</taxon>
        <taxon>Gunneridae</taxon>
        <taxon>Pentapetalae</taxon>
        <taxon>asterids</taxon>
        <taxon>lamiids</taxon>
        <taxon>Solanales</taxon>
        <taxon>Convolvulaceae</taxon>
        <taxon>Cuscuteae</taxon>
        <taxon>Cuscuta</taxon>
        <taxon>Cuscuta subgen. Cuscuta</taxon>
    </lineage>
</organism>
<dbReference type="PANTHER" id="PTHR35317:SF38">
    <property type="entry name" value="RNA-DIRECTED DNA POLYMERASE"/>
    <property type="match status" value="1"/>
</dbReference>
<comment type="caution">
    <text evidence="1">The sequence shown here is derived from an EMBL/GenBank/DDBJ whole genome shotgun (WGS) entry which is preliminary data.</text>
</comment>
<dbReference type="AlphaFoldDB" id="A0A9P0YU78"/>
<proteinExistence type="predicted"/>
<dbReference type="PANTHER" id="PTHR35317">
    <property type="entry name" value="OS04G0629600 PROTEIN"/>
    <property type="match status" value="1"/>
</dbReference>
<evidence type="ECO:0000313" key="1">
    <source>
        <dbReference type="EMBL" id="CAH9076959.1"/>
    </source>
</evidence>
<sequence length="213" mass="23653">MSGEGNSSTTEGDVSSITLKYLMLTKSNYAAWAIKMEVFMVAQGVRDAIEAEGPVDNRRDKMALAAIYQGIGEDVLLQLGAKKTAKEVWNMLKNMNLGADKVKEVRTQTLWREFESLRMGESETVDDFSGKFTTIVTKLRGLGNTVEEVKVVKKLLRSTSPKFLQIASTIEEFGDLNTKTVDEIVGSLKAHEERLVGFGNNHDESVLLTKAEW</sequence>